<dbReference type="Proteomes" id="UP000299102">
    <property type="component" value="Unassembled WGS sequence"/>
</dbReference>
<organism evidence="1 2">
    <name type="scientific">Eumeta variegata</name>
    <name type="common">Bagworm moth</name>
    <name type="synonym">Eumeta japonica</name>
    <dbReference type="NCBI Taxonomy" id="151549"/>
    <lineage>
        <taxon>Eukaryota</taxon>
        <taxon>Metazoa</taxon>
        <taxon>Ecdysozoa</taxon>
        <taxon>Arthropoda</taxon>
        <taxon>Hexapoda</taxon>
        <taxon>Insecta</taxon>
        <taxon>Pterygota</taxon>
        <taxon>Neoptera</taxon>
        <taxon>Endopterygota</taxon>
        <taxon>Lepidoptera</taxon>
        <taxon>Glossata</taxon>
        <taxon>Ditrysia</taxon>
        <taxon>Tineoidea</taxon>
        <taxon>Psychidae</taxon>
        <taxon>Oiketicinae</taxon>
        <taxon>Eumeta</taxon>
    </lineage>
</organism>
<keyword evidence="2" id="KW-1185">Reference proteome</keyword>
<evidence type="ECO:0000313" key="2">
    <source>
        <dbReference type="Proteomes" id="UP000299102"/>
    </source>
</evidence>
<evidence type="ECO:0000313" key="1">
    <source>
        <dbReference type="EMBL" id="GBP62644.1"/>
    </source>
</evidence>
<dbReference type="EMBL" id="BGZK01000846">
    <property type="protein sequence ID" value="GBP62644.1"/>
    <property type="molecule type" value="Genomic_DNA"/>
</dbReference>
<name>A0A4C1XJG5_EUMVA</name>
<sequence length="107" mass="12151">MSSPYRWKRSFTGIRFKVILKRKLKYRHGARLGGDVDGKPYELLNMLCAAAVSLVLGCIGRWSGREIARSTLSLAHPAQAERDNDSCFFVHAAGVYRFIRRSHVKKV</sequence>
<proteinExistence type="predicted"/>
<dbReference type="OrthoDB" id="1737200at2759"/>
<reference evidence="1 2" key="1">
    <citation type="journal article" date="2019" name="Commun. Biol.">
        <title>The bagworm genome reveals a unique fibroin gene that provides high tensile strength.</title>
        <authorList>
            <person name="Kono N."/>
            <person name="Nakamura H."/>
            <person name="Ohtoshi R."/>
            <person name="Tomita M."/>
            <person name="Numata K."/>
            <person name="Arakawa K."/>
        </authorList>
    </citation>
    <scope>NUCLEOTIDE SEQUENCE [LARGE SCALE GENOMIC DNA]</scope>
</reference>
<comment type="caution">
    <text evidence="1">The sequence shown here is derived from an EMBL/GenBank/DDBJ whole genome shotgun (WGS) entry which is preliminary data.</text>
</comment>
<dbReference type="AlphaFoldDB" id="A0A4C1XJG5"/>
<accession>A0A4C1XJG5</accession>
<gene>
    <name evidence="1" type="ORF">EVAR_51890_1</name>
</gene>
<protein>
    <submittedName>
        <fullName evidence="1">Uncharacterized protein</fullName>
    </submittedName>
</protein>